<sequence length="113" mass="13640">MMGNQIVRRIYKSQKKISQIKQNSQSKDLSFNKIMLLPQCKVIKRVFQDIQHQYFRLTPKNQGLVFQGYLKLFLFNFFEHFDNQINCIVNNFQFSQILLFAMNQNNIMKQQLQ</sequence>
<gene>
    <name evidence="1" type="ORF">TTHERM_000727669</name>
</gene>
<dbReference type="AlphaFoldDB" id="W7X0K2"/>
<proteinExistence type="predicted"/>
<evidence type="ECO:0000313" key="1">
    <source>
        <dbReference type="EMBL" id="EWS72665.1"/>
    </source>
</evidence>
<keyword evidence="2" id="KW-1185">Reference proteome</keyword>
<dbReference type="GeneID" id="24440425"/>
<accession>W7X0K2</accession>
<dbReference type="InParanoid" id="W7X0K2"/>
<name>W7X0K2_TETTS</name>
<evidence type="ECO:0000313" key="2">
    <source>
        <dbReference type="Proteomes" id="UP000009168"/>
    </source>
</evidence>
<reference evidence="2" key="1">
    <citation type="journal article" date="2006" name="PLoS Biol.">
        <title>Macronuclear genome sequence of the ciliate Tetrahymena thermophila, a model eukaryote.</title>
        <authorList>
            <person name="Eisen J.A."/>
            <person name="Coyne R.S."/>
            <person name="Wu M."/>
            <person name="Wu D."/>
            <person name="Thiagarajan M."/>
            <person name="Wortman J.R."/>
            <person name="Badger J.H."/>
            <person name="Ren Q."/>
            <person name="Amedeo P."/>
            <person name="Jones K.M."/>
            <person name="Tallon L.J."/>
            <person name="Delcher A.L."/>
            <person name="Salzberg S.L."/>
            <person name="Silva J.C."/>
            <person name="Haas B.J."/>
            <person name="Majoros W.H."/>
            <person name="Farzad M."/>
            <person name="Carlton J.M."/>
            <person name="Smith R.K. Jr."/>
            <person name="Garg J."/>
            <person name="Pearlman R.E."/>
            <person name="Karrer K.M."/>
            <person name="Sun L."/>
            <person name="Manning G."/>
            <person name="Elde N.C."/>
            <person name="Turkewitz A.P."/>
            <person name="Asai D.J."/>
            <person name="Wilkes D.E."/>
            <person name="Wang Y."/>
            <person name="Cai H."/>
            <person name="Collins K."/>
            <person name="Stewart B.A."/>
            <person name="Lee S.R."/>
            <person name="Wilamowska K."/>
            <person name="Weinberg Z."/>
            <person name="Ruzzo W.L."/>
            <person name="Wloga D."/>
            <person name="Gaertig J."/>
            <person name="Frankel J."/>
            <person name="Tsao C.-C."/>
            <person name="Gorovsky M.A."/>
            <person name="Keeling P.J."/>
            <person name="Waller R.F."/>
            <person name="Patron N.J."/>
            <person name="Cherry J.M."/>
            <person name="Stover N.A."/>
            <person name="Krieger C.J."/>
            <person name="del Toro C."/>
            <person name="Ryder H.F."/>
            <person name="Williamson S.C."/>
            <person name="Barbeau R.A."/>
            <person name="Hamilton E.P."/>
            <person name="Orias E."/>
        </authorList>
    </citation>
    <scope>NUCLEOTIDE SEQUENCE [LARGE SCALE GENOMIC DNA]</scope>
    <source>
        <strain evidence="2">SB210</strain>
    </source>
</reference>
<organism evidence="1 2">
    <name type="scientific">Tetrahymena thermophila (strain SB210)</name>
    <dbReference type="NCBI Taxonomy" id="312017"/>
    <lineage>
        <taxon>Eukaryota</taxon>
        <taxon>Sar</taxon>
        <taxon>Alveolata</taxon>
        <taxon>Ciliophora</taxon>
        <taxon>Intramacronucleata</taxon>
        <taxon>Oligohymenophorea</taxon>
        <taxon>Hymenostomatida</taxon>
        <taxon>Tetrahymenina</taxon>
        <taxon>Tetrahymenidae</taxon>
        <taxon>Tetrahymena</taxon>
    </lineage>
</organism>
<dbReference type="RefSeq" id="XP_012654790.1">
    <property type="nucleotide sequence ID" value="XM_012799336.1"/>
</dbReference>
<dbReference type="Proteomes" id="UP000009168">
    <property type="component" value="Unassembled WGS sequence"/>
</dbReference>
<dbReference type="KEGG" id="tet:TTHERM_000727669"/>
<protein>
    <submittedName>
        <fullName evidence="1">Uncharacterized protein</fullName>
    </submittedName>
</protein>
<dbReference type="EMBL" id="GG662537">
    <property type="protein sequence ID" value="EWS72665.1"/>
    <property type="molecule type" value="Genomic_DNA"/>
</dbReference>